<feature type="region of interest" description="Disordered" evidence="14">
    <location>
        <begin position="519"/>
        <end position="539"/>
    </location>
</feature>
<reference evidence="16 17" key="1">
    <citation type="journal article" date="2012" name="Science">
        <title>The Paleozoic origin of enzymatic lignin decomposition reconstructed from 31 fungal genomes.</title>
        <authorList>
            <person name="Floudas D."/>
            <person name="Binder M."/>
            <person name="Riley R."/>
            <person name="Barry K."/>
            <person name="Blanchette R.A."/>
            <person name="Henrissat B."/>
            <person name="Martinez A.T."/>
            <person name="Otillar R."/>
            <person name="Spatafora J.W."/>
            <person name="Yadav J.S."/>
            <person name="Aerts A."/>
            <person name="Benoit I."/>
            <person name="Boyd A."/>
            <person name="Carlson A."/>
            <person name="Copeland A."/>
            <person name="Coutinho P.M."/>
            <person name="de Vries R.P."/>
            <person name="Ferreira P."/>
            <person name="Findley K."/>
            <person name="Foster B."/>
            <person name="Gaskell J."/>
            <person name="Glotzer D."/>
            <person name="Gorecki P."/>
            <person name="Heitman J."/>
            <person name="Hesse C."/>
            <person name="Hori C."/>
            <person name="Igarashi K."/>
            <person name="Jurgens J.A."/>
            <person name="Kallen N."/>
            <person name="Kersten P."/>
            <person name="Kohler A."/>
            <person name="Kuees U."/>
            <person name="Kumar T.K.A."/>
            <person name="Kuo A."/>
            <person name="LaButti K."/>
            <person name="Larrondo L.F."/>
            <person name="Lindquist E."/>
            <person name="Ling A."/>
            <person name="Lombard V."/>
            <person name="Lucas S."/>
            <person name="Lundell T."/>
            <person name="Martin R."/>
            <person name="McLaughlin D.J."/>
            <person name="Morgenstern I."/>
            <person name="Morin E."/>
            <person name="Murat C."/>
            <person name="Nagy L.G."/>
            <person name="Nolan M."/>
            <person name="Ohm R.A."/>
            <person name="Patyshakuliyeva A."/>
            <person name="Rokas A."/>
            <person name="Ruiz-Duenas F.J."/>
            <person name="Sabat G."/>
            <person name="Salamov A."/>
            <person name="Samejima M."/>
            <person name="Schmutz J."/>
            <person name="Slot J.C."/>
            <person name="St John F."/>
            <person name="Stenlid J."/>
            <person name="Sun H."/>
            <person name="Sun S."/>
            <person name="Syed K."/>
            <person name="Tsang A."/>
            <person name="Wiebenga A."/>
            <person name="Young D."/>
            <person name="Pisabarro A."/>
            <person name="Eastwood D.C."/>
            <person name="Martin F."/>
            <person name="Cullen D."/>
            <person name="Grigoriev I.V."/>
            <person name="Hibbett D.S."/>
        </authorList>
    </citation>
    <scope>NUCLEOTIDE SEQUENCE</scope>
    <source>
        <strain evidence="17">FP-58527</strain>
    </source>
</reference>
<gene>
    <name evidence="16" type="ORF">FOMPIDRAFT_1022232</name>
</gene>
<proteinExistence type="inferred from homology"/>
<dbReference type="InterPro" id="IPR002056">
    <property type="entry name" value="MAS20"/>
</dbReference>
<evidence type="ECO:0000256" key="1">
    <source>
        <dbReference type="ARBA" id="ARBA00004572"/>
    </source>
</evidence>
<dbReference type="Gene3D" id="2.170.270.10">
    <property type="entry name" value="SET domain"/>
    <property type="match status" value="1"/>
</dbReference>
<dbReference type="FunFam" id="1.20.960.10:FF:000002">
    <property type="entry name" value="Mitochondrial import receptor subunit TOM20"/>
    <property type="match status" value="1"/>
</dbReference>
<dbReference type="SUPFAM" id="SSF82199">
    <property type="entry name" value="SET domain"/>
    <property type="match status" value="1"/>
</dbReference>
<dbReference type="PANTHER" id="PTHR12430:SF0">
    <property type="entry name" value="TRANSLOCASE OF OUTER MITOCHONDRIAL MEMBRANE 20"/>
    <property type="match status" value="1"/>
</dbReference>
<keyword evidence="17" id="KW-1185">Reference proteome</keyword>
<evidence type="ECO:0000256" key="7">
    <source>
        <dbReference type="ARBA" id="ARBA00022989"/>
    </source>
</evidence>
<dbReference type="OrthoDB" id="2154253at2759"/>
<evidence type="ECO:0000256" key="10">
    <source>
        <dbReference type="ARBA" id="ARBA00042705"/>
    </source>
</evidence>
<dbReference type="Pfam" id="PF02064">
    <property type="entry name" value="MAS20"/>
    <property type="match status" value="1"/>
</dbReference>
<evidence type="ECO:0000256" key="2">
    <source>
        <dbReference type="ARBA" id="ARBA00005792"/>
    </source>
</evidence>
<evidence type="ECO:0000256" key="8">
    <source>
        <dbReference type="ARBA" id="ARBA00023128"/>
    </source>
</evidence>
<dbReference type="Pfam" id="PF00856">
    <property type="entry name" value="SET"/>
    <property type="match status" value="1"/>
</dbReference>
<name>S8EH97_FOMSC</name>
<dbReference type="PROSITE" id="PS50280">
    <property type="entry name" value="SET"/>
    <property type="match status" value="1"/>
</dbReference>
<dbReference type="GO" id="GO:0006605">
    <property type="term" value="P:protein targeting"/>
    <property type="evidence" value="ECO:0007669"/>
    <property type="project" value="InterPro"/>
</dbReference>
<feature type="region of interest" description="Disordered" evidence="14">
    <location>
        <begin position="407"/>
        <end position="431"/>
    </location>
</feature>
<dbReference type="GO" id="GO:0030150">
    <property type="term" value="P:protein import into mitochondrial matrix"/>
    <property type="evidence" value="ECO:0007669"/>
    <property type="project" value="TreeGrafter"/>
</dbReference>
<evidence type="ECO:0000256" key="13">
    <source>
        <dbReference type="ARBA" id="ARBA00080405"/>
    </source>
</evidence>
<evidence type="ECO:0000256" key="5">
    <source>
        <dbReference type="ARBA" id="ARBA00022787"/>
    </source>
</evidence>
<dbReference type="GO" id="GO:0005742">
    <property type="term" value="C:mitochondrial outer membrane translocase complex"/>
    <property type="evidence" value="ECO:0007669"/>
    <property type="project" value="InterPro"/>
</dbReference>
<comment type="subcellular location">
    <subcellularLocation>
        <location evidence="1">Mitochondrion outer membrane</location>
        <topology evidence="1">Single-pass membrane protein</topology>
    </subcellularLocation>
</comment>
<feature type="compositionally biased region" description="Basic and acidic residues" evidence="14">
    <location>
        <begin position="407"/>
        <end position="424"/>
    </location>
</feature>
<dbReference type="GO" id="GO:0008320">
    <property type="term" value="F:protein transmembrane transporter activity"/>
    <property type="evidence" value="ECO:0007669"/>
    <property type="project" value="TreeGrafter"/>
</dbReference>
<keyword evidence="5" id="KW-1000">Mitochondrion outer membrane</keyword>
<dbReference type="eggNOG" id="KOG2084">
    <property type="taxonomic scope" value="Eukaryota"/>
</dbReference>
<dbReference type="InterPro" id="IPR046341">
    <property type="entry name" value="SET_dom_sf"/>
</dbReference>
<dbReference type="InParanoid" id="S8EH97"/>
<dbReference type="eggNOG" id="KOG4056">
    <property type="taxonomic scope" value="Eukaryota"/>
</dbReference>
<dbReference type="SUPFAM" id="SSF47157">
    <property type="entry name" value="Mitochondrial import receptor subunit Tom20"/>
    <property type="match status" value="1"/>
</dbReference>
<feature type="domain" description="SET" evidence="15">
    <location>
        <begin position="170"/>
        <end position="482"/>
    </location>
</feature>
<keyword evidence="6" id="KW-0653">Protein transport</keyword>
<evidence type="ECO:0000256" key="6">
    <source>
        <dbReference type="ARBA" id="ARBA00022927"/>
    </source>
</evidence>
<evidence type="ECO:0000256" key="14">
    <source>
        <dbReference type="SAM" id="MobiDB-lite"/>
    </source>
</evidence>
<keyword evidence="7" id="KW-1133">Transmembrane helix</keyword>
<keyword evidence="9" id="KW-0472">Membrane</keyword>
<dbReference type="CDD" id="cd20071">
    <property type="entry name" value="SET_SMYD"/>
    <property type="match status" value="1"/>
</dbReference>
<evidence type="ECO:0000313" key="17">
    <source>
        <dbReference type="Proteomes" id="UP000015241"/>
    </source>
</evidence>
<dbReference type="GO" id="GO:0006886">
    <property type="term" value="P:intracellular protein transport"/>
    <property type="evidence" value="ECO:0007669"/>
    <property type="project" value="InterPro"/>
</dbReference>
<dbReference type="Gene3D" id="1.20.960.10">
    <property type="entry name" value="Mitochondrial outer membrane translocase complex, subunit Tom20 domain"/>
    <property type="match status" value="1"/>
</dbReference>
<dbReference type="EMBL" id="KE504129">
    <property type="protein sequence ID" value="EPT03618.1"/>
    <property type="molecule type" value="Genomic_DNA"/>
</dbReference>
<dbReference type="PRINTS" id="PR00351">
    <property type="entry name" value="OM20RECEPTOR"/>
</dbReference>
<dbReference type="Proteomes" id="UP000015241">
    <property type="component" value="Unassembled WGS sequence"/>
</dbReference>
<keyword evidence="4" id="KW-0812">Transmembrane</keyword>
<dbReference type="GO" id="GO:0016031">
    <property type="term" value="P:tRNA import into mitochondrion"/>
    <property type="evidence" value="ECO:0007669"/>
    <property type="project" value="TreeGrafter"/>
</dbReference>
<dbReference type="STRING" id="743788.S8EH97"/>
<evidence type="ECO:0000256" key="11">
    <source>
        <dbReference type="ARBA" id="ARBA00068548"/>
    </source>
</evidence>
<keyword evidence="8" id="KW-0496">Mitochondrion</keyword>
<dbReference type="InterPro" id="IPR001214">
    <property type="entry name" value="SET_dom"/>
</dbReference>
<dbReference type="Gene3D" id="6.10.140.2220">
    <property type="match status" value="1"/>
</dbReference>
<dbReference type="HOGENOM" id="CLU_016261_1_0_1"/>
<dbReference type="InterPro" id="IPR023392">
    <property type="entry name" value="Tom20_dom_sf"/>
</dbReference>
<dbReference type="Gene3D" id="1.10.220.160">
    <property type="match status" value="1"/>
</dbReference>
<evidence type="ECO:0000256" key="4">
    <source>
        <dbReference type="ARBA" id="ARBA00022692"/>
    </source>
</evidence>
<comment type="similarity">
    <text evidence="2">Belongs to the Tom20 family.</text>
</comment>
<dbReference type="GO" id="GO:0030943">
    <property type="term" value="F:mitochondrion targeting sequence binding"/>
    <property type="evidence" value="ECO:0007669"/>
    <property type="project" value="TreeGrafter"/>
</dbReference>
<sequence length="555" mass="62158">MSSRVSTVLTVAGVTVLGGLVAYAVYFDYKRRNDVEFRKRLKKDKKRVKQATTSQPGADAAIGISPEEMRAALDKLRAEEVPTDPEEKEQFFMTQVGLGEQLCAQGPMFHLPAAMSFYRALRVYPSPVELIMIYQKTVPEPVFKIVMQLTDLDVKARVEGYYDVFPPKNMNVSVKPIPGDAKGRKMLVAEKDFEPGDIVYKELPMVAVLDSDLEGQATYCSHCLRSIEKDKAVRPESDRFDSAYCSEDCRERAKFQSQNLLFGLDAVLPLELDQGQSELMKPARDEVQQKLADYIKEQGRSALILSARFVARQVAIETAKMAPNKTGLLAQELQEAQIGGTDYTLYDHMERLRFTEGKVAEEETKLLSSVLGAALPGLEQSITDERFATYQGKMAYNAIGVCYNAGRDDKPETTKRPEDQEWTRTPHGTSRQIGSGLYPVSAYLAHSCSPSAEPSFTSGTYELSLVASKPIKKGEEITMSYVDVSQHPDETPDEARRRRRQELARGWKFKCECERCLADATDGNDSDVGVEKDESRVEPVVERVEARAQVYLDKQ</sequence>
<evidence type="ECO:0000256" key="3">
    <source>
        <dbReference type="ARBA" id="ARBA00022448"/>
    </source>
</evidence>
<evidence type="ECO:0000256" key="9">
    <source>
        <dbReference type="ARBA" id="ARBA00023136"/>
    </source>
</evidence>
<feature type="compositionally biased region" description="Basic and acidic residues" evidence="14">
    <location>
        <begin position="529"/>
        <end position="539"/>
    </location>
</feature>
<dbReference type="PANTHER" id="PTHR12430">
    <property type="entry name" value="MITOCHONDRIAL IMPORT RECEPTOR SUBUNIT TOM20"/>
    <property type="match status" value="1"/>
</dbReference>
<protein>
    <recommendedName>
        <fullName evidence="11">Mitochondrial import receptor subunit TOM20</fullName>
    </recommendedName>
    <alternativeName>
        <fullName evidence="10">Mitochondrial 20 kDa outer membrane protein</fullName>
    </alternativeName>
    <alternativeName>
        <fullName evidence="12">Mitochondrial import receptor subunit tom20</fullName>
    </alternativeName>
    <alternativeName>
        <fullName evidence="13">Translocase of outer membrane 20 kDa subunit</fullName>
    </alternativeName>
</protein>
<organism evidence="16 17">
    <name type="scientific">Fomitopsis schrenkii</name>
    <name type="common">Brown rot fungus</name>
    <dbReference type="NCBI Taxonomy" id="2126942"/>
    <lineage>
        <taxon>Eukaryota</taxon>
        <taxon>Fungi</taxon>
        <taxon>Dikarya</taxon>
        <taxon>Basidiomycota</taxon>
        <taxon>Agaricomycotina</taxon>
        <taxon>Agaricomycetes</taxon>
        <taxon>Polyporales</taxon>
        <taxon>Fomitopsis</taxon>
    </lineage>
</organism>
<keyword evidence="3" id="KW-0813">Transport</keyword>
<dbReference type="AlphaFoldDB" id="S8EH97"/>
<accession>S8EH97</accession>
<evidence type="ECO:0000259" key="15">
    <source>
        <dbReference type="PROSITE" id="PS50280"/>
    </source>
</evidence>
<evidence type="ECO:0000256" key="12">
    <source>
        <dbReference type="ARBA" id="ARBA00073975"/>
    </source>
</evidence>
<evidence type="ECO:0000313" key="16">
    <source>
        <dbReference type="EMBL" id="EPT03618.1"/>
    </source>
</evidence>